<name>A0AAV3U7E4_9ALTE</name>
<keyword evidence="10" id="KW-0998">Cell outer membrane</keyword>
<dbReference type="Pfam" id="PF13609">
    <property type="entry name" value="Porin_4"/>
    <property type="match status" value="1"/>
</dbReference>
<keyword evidence="7" id="KW-0406">Ion transport</keyword>
<proteinExistence type="predicted"/>
<keyword evidence="4" id="KW-1134">Transmembrane beta strand</keyword>
<evidence type="ECO:0000313" key="14">
    <source>
        <dbReference type="Proteomes" id="UP001409585"/>
    </source>
</evidence>
<evidence type="ECO:0000256" key="10">
    <source>
        <dbReference type="ARBA" id="ARBA00023237"/>
    </source>
</evidence>
<dbReference type="AlphaFoldDB" id="A0AAV3U7E4"/>
<dbReference type="Gene3D" id="2.40.160.10">
    <property type="entry name" value="Porin"/>
    <property type="match status" value="1"/>
</dbReference>
<gene>
    <name evidence="13" type="ORF">GCM10025791_38350</name>
</gene>
<evidence type="ECO:0000256" key="2">
    <source>
        <dbReference type="ARBA" id="ARBA00011233"/>
    </source>
</evidence>
<dbReference type="EMBL" id="BAABLX010000062">
    <property type="protein sequence ID" value="GAA4954567.1"/>
    <property type="molecule type" value="Genomic_DNA"/>
</dbReference>
<protein>
    <submittedName>
        <fullName evidence="13">Porin</fullName>
    </submittedName>
</protein>
<dbReference type="InterPro" id="IPR050298">
    <property type="entry name" value="Gram-neg_bact_OMP"/>
</dbReference>
<dbReference type="SUPFAM" id="SSF56935">
    <property type="entry name" value="Porins"/>
    <property type="match status" value="1"/>
</dbReference>
<dbReference type="Proteomes" id="UP001409585">
    <property type="component" value="Unassembled WGS sequence"/>
</dbReference>
<feature type="signal peptide" evidence="11">
    <location>
        <begin position="1"/>
        <end position="27"/>
    </location>
</feature>
<accession>A0AAV3U7E4</accession>
<keyword evidence="14" id="KW-1185">Reference proteome</keyword>
<comment type="caution">
    <text evidence="13">The sequence shown here is derived from an EMBL/GenBank/DDBJ whole genome shotgun (WGS) entry which is preliminary data.</text>
</comment>
<dbReference type="InterPro" id="IPR023614">
    <property type="entry name" value="Porin_dom_sf"/>
</dbReference>
<dbReference type="GO" id="GO:0015288">
    <property type="term" value="F:porin activity"/>
    <property type="evidence" value="ECO:0007669"/>
    <property type="project" value="UniProtKB-KW"/>
</dbReference>
<comment type="subcellular location">
    <subcellularLocation>
        <location evidence="1">Cell outer membrane</location>
        <topology evidence="1">Multi-pass membrane protein</topology>
    </subcellularLocation>
</comment>
<dbReference type="GO" id="GO:0046930">
    <property type="term" value="C:pore complex"/>
    <property type="evidence" value="ECO:0007669"/>
    <property type="project" value="UniProtKB-KW"/>
</dbReference>
<evidence type="ECO:0000256" key="5">
    <source>
        <dbReference type="ARBA" id="ARBA00022692"/>
    </source>
</evidence>
<evidence type="ECO:0000256" key="11">
    <source>
        <dbReference type="SAM" id="SignalP"/>
    </source>
</evidence>
<keyword evidence="5" id="KW-0812">Transmembrane</keyword>
<evidence type="ECO:0000256" key="9">
    <source>
        <dbReference type="ARBA" id="ARBA00023136"/>
    </source>
</evidence>
<keyword evidence="6 11" id="KW-0732">Signal</keyword>
<evidence type="ECO:0000256" key="7">
    <source>
        <dbReference type="ARBA" id="ARBA00023065"/>
    </source>
</evidence>
<dbReference type="RefSeq" id="WP_345426276.1">
    <property type="nucleotide sequence ID" value="NZ_AP031496.1"/>
</dbReference>
<comment type="subunit">
    <text evidence="2">Homotrimer.</text>
</comment>
<feature type="chain" id="PRO_5043629533" evidence="11">
    <location>
        <begin position="28"/>
        <end position="392"/>
    </location>
</feature>
<reference evidence="14" key="1">
    <citation type="journal article" date="2019" name="Int. J. Syst. Evol. Microbiol.">
        <title>The Global Catalogue of Microorganisms (GCM) 10K type strain sequencing project: providing services to taxonomists for standard genome sequencing and annotation.</title>
        <authorList>
            <consortium name="The Broad Institute Genomics Platform"/>
            <consortium name="The Broad Institute Genome Sequencing Center for Infectious Disease"/>
            <person name="Wu L."/>
            <person name="Ma J."/>
        </authorList>
    </citation>
    <scope>NUCLEOTIDE SEQUENCE [LARGE SCALE GENOMIC DNA]</scope>
    <source>
        <strain evidence="14">JCM 19134</strain>
    </source>
</reference>
<evidence type="ECO:0000256" key="6">
    <source>
        <dbReference type="ARBA" id="ARBA00022729"/>
    </source>
</evidence>
<organism evidence="13 14">
    <name type="scientific">Halioxenophilus aromaticivorans</name>
    <dbReference type="NCBI Taxonomy" id="1306992"/>
    <lineage>
        <taxon>Bacteria</taxon>
        <taxon>Pseudomonadati</taxon>
        <taxon>Pseudomonadota</taxon>
        <taxon>Gammaproteobacteria</taxon>
        <taxon>Alteromonadales</taxon>
        <taxon>Alteromonadaceae</taxon>
        <taxon>Halioxenophilus</taxon>
    </lineage>
</organism>
<dbReference type="InterPro" id="IPR033900">
    <property type="entry name" value="Gram_neg_porin_domain"/>
</dbReference>
<keyword evidence="9" id="KW-0472">Membrane</keyword>
<evidence type="ECO:0000256" key="3">
    <source>
        <dbReference type="ARBA" id="ARBA00022448"/>
    </source>
</evidence>
<evidence type="ECO:0000256" key="8">
    <source>
        <dbReference type="ARBA" id="ARBA00023114"/>
    </source>
</evidence>
<evidence type="ECO:0000256" key="4">
    <source>
        <dbReference type="ARBA" id="ARBA00022452"/>
    </source>
</evidence>
<feature type="domain" description="Porin" evidence="12">
    <location>
        <begin position="15"/>
        <end position="370"/>
    </location>
</feature>
<evidence type="ECO:0000259" key="12">
    <source>
        <dbReference type="Pfam" id="PF13609"/>
    </source>
</evidence>
<sequence length="392" mass="41781">MKPTAYKTTTTKLCLAMAAAVAMPASAAITLYDKEDTSFSVDGSFNTFLVRSDSDNDLTGNDRTQARVKMGLLPNWIGFNFSKQVGDLKLGGRSSFWVTINDSNTGITSTGIDVRQFYATVDADWGQLLIGKDFTLFSRSNIFLDEMLAGYGSVNDTLGLIDGQGVSFGHIGSGYIYPFPHSQITYRSPDMGGFKLALGIVDPGNTAPTDRGPGRSSEESMPRFEGELAYSTKWDGGSFNAWGAFLQQETDSDIDGSVESTGFSYGAKVKFGGLALHASGFTGEGIGYLLGPGTDAGLGLVNLISEGGDEVDSDGYLAQASYSVGKERFVVSYGETEVDTSAPWESDTTQVAWFHAFNSSFTVVAEFNTNEISIGGVGEETDTIGLGLIVNF</sequence>
<keyword evidence="8" id="KW-0626">Porin</keyword>
<dbReference type="GO" id="GO:0009279">
    <property type="term" value="C:cell outer membrane"/>
    <property type="evidence" value="ECO:0007669"/>
    <property type="project" value="UniProtKB-SubCell"/>
</dbReference>
<evidence type="ECO:0000313" key="13">
    <source>
        <dbReference type="EMBL" id="GAA4954567.1"/>
    </source>
</evidence>
<dbReference type="PANTHER" id="PTHR34501:SF9">
    <property type="entry name" value="MAJOR OUTER MEMBRANE PROTEIN P.IA"/>
    <property type="match status" value="1"/>
</dbReference>
<dbReference type="GO" id="GO:0006811">
    <property type="term" value="P:monoatomic ion transport"/>
    <property type="evidence" value="ECO:0007669"/>
    <property type="project" value="UniProtKB-KW"/>
</dbReference>
<keyword evidence="3" id="KW-0813">Transport</keyword>
<dbReference type="PANTHER" id="PTHR34501">
    <property type="entry name" value="PROTEIN YDDL-RELATED"/>
    <property type="match status" value="1"/>
</dbReference>
<evidence type="ECO:0000256" key="1">
    <source>
        <dbReference type="ARBA" id="ARBA00004571"/>
    </source>
</evidence>